<gene>
    <name evidence="1" type="ORF">AW11_02633</name>
</gene>
<organism evidence="1 2">
    <name type="scientific">Accumulibacter regalis</name>
    <dbReference type="NCBI Taxonomy" id="522306"/>
    <lineage>
        <taxon>Bacteria</taxon>
        <taxon>Pseudomonadati</taxon>
        <taxon>Pseudomonadota</taxon>
        <taxon>Betaproteobacteria</taxon>
        <taxon>Candidatus Accumulibacter</taxon>
    </lineage>
</organism>
<comment type="caution">
    <text evidence="1">The sequence shown here is derived from an EMBL/GenBank/DDBJ whole genome shotgun (WGS) entry which is preliminary data.</text>
</comment>
<proteinExistence type="predicted"/>
<name>A0A011NXV2_ACCRE</name>
<protein>
    <submittedName>
        <fullName evidence="1">Uncharacterized protein</fullName>
    </submittedName>
</protein>
<sequence length="125" mass="13673">MDPIIAVEMMVVHIEQGRDRSPPATFACSPTAFPTLAGTLITRPRCFRQFDAERHQYDSDARGDQSIDVVARAAGLRVRPTDSVQRPDTPTAAASVCRDLPSKHLIGKVFFHLAGMVSWPTIALA</sequence>
<dbReference type="PATRIC" id="fig|1454004.3.peg.2721"/>
<dbReference type="Proteomes" id="UP000022141">
    <property type="component" value="Unassembled WGS sequence"/>
</dbReference>
<reference evidence="1" key="1">
    <citation type="submission" date="2014-02" db="EMBL/GenBank/DDBJ databases">
        <title>Expanding our view of genomic diversity in Candidatus Accumulibacter clades.</title>
        <authorList>
            <person name="Skennerton C.T."/>
            <person name="Barr J.J."/>
            <person name="Slater F.R."/>
            <person name="Bond P.L."/>
            <person name="Tyson G.W."/>
        </authorList>
    </citation>
    <scope>NUCLEOTIDE SEQUENCE [LARGE SCALE GENOMIC DNA]</scope>
</reference>
<dbReference type="AlphaFoldDB" id="A0A011NXV2"/>
<evidence type="ECO:0000313" key="2">
    <source>
        <dbReference type="Proteomes" id="UP000022141"/>
    </source>
</evidence>
<keyword evidence="2" id="KW-1185">Reference proteome</keyword>
<dbReference type="STRING" id="1454004.AW11_02633"/>
<accession>A0A011NXV2</accession>
<dbReference type="EMBL" id="JEMY01000034">
    <property type="protein sequence ID" value="EXI87503.1"/>
    <property type="molecule type" value="Genomic_DNA"/>
</dbReference>
<evidence type="ECO:0000313" key="1">
    <source>
        <dbReference type="EMBL" id="EXI87503.1"/>
    </source>
</evidence>